<dbReference type="EC" id="2.7.13.3" evidence="2"/>
<keyword evidence="9" id="KW-0472">Membrane</keyword>
<dbReference type="GO" id="GO:0005524">
    <property type="term" value="F:ATP binding"/>
    <property type="evidence" value="ECO:0007669"/>
    <property type="project" value="UniProtKB-KW"/>
</dbReference>
<dbReference type="OrthoDB" id="9815750at2"/>
<accession>A0A383TV29</accession>
<evidence type="ECO:0000256" key="8">
    <source>
        <dbReference type="ARBA" id="ARBA00023012"/>
    </source>
</evidence>
<dbReference type="Pfam" id="PF02518">
    <property type="entry name" value="HATPase_c"/>
    <property type="match status" value="1"/>
</dbReference>
<keyword evidence="9" id="KW-1133">Transmembrane helix</keyword>
<dbReference type="InterPro" id="IPR005467">
    <property type="entry name" value="His_kinase_dom"/>
</dbReference>
<keyword evidence="4 11" id="KW-0808">Transferase</keyword>
<proteinExistence type="predicted"/>
<dbReference type="InterPro" id="IPR036890">
    <property type="entry name" value="HATPase_C_sf"/>
</dbReference>
<dbReference type="EMBL" id="UNSC01000001">
    <property type="protein sequence ID" value="SZD71019.1"/>
    <property type="molecule type" value="Genomic_DNA"/>
</dbReference>
<organism evidence="11 12">
    <name type="scientific">Candidatus Ornithobacterium hominis</name>
    <dbReference type="NCBI Taxonomy" id="2497989"/>
    <lineage>
        <taxon>Bacteria</taxon>
        <taxon>Pseudomonadati</taxon>
        <taxon>Bacteroidota</taxon>
        <taxon>Flavobacteriia</taxon>
        <taxon>Flavobacteriales</taxon>
        <taxon>Weeksellaceae</taxon>
        <taxon>Ornithobacterium</taxon>
    </lineage>
</organism>
<sequence length="395" mass="45778">MPKKFIKKQFFRNNSLKNWLGFSMIFLFFAFILYASHYVVNTLRADEKKKVENIKNALELLSSEKVISDQSRAFALKITQDNTSIPLILIDEKGEFSFQKNLDQEEENLRNNPKYLAQKIKSMAEYHQPLDVNLPFGTQKIYYEKSFLLSRLQSYPYLLISILLVFMLFSIWYFSTIEAQKRSFLWAGMAKETAHQIGTPLSSLLGWIELLKLESLKEKSILIEMQKDVHRLNLISERFSKIGSAPELKKQDLVKVCEEIFRYLKQRISSKVAFTFSHSSSVIYADINAELLGWVIENLVKNAVDAMKNEGELKLILKEQEDKVRILIQDNGPGIPQQNRKNVFKPGFTTKKRGWGLGLSLAKRIVEDYHRGQIFVLESDKNGTTFQVLLTKIKN</sequence>
<evidence type="ECO:0000256" key="9">
    <source>
        <dbReference type="SAM" id="Phobius"/>
    </source>
</evidence>
<feature type="domain" description="Histidine kinase" evidence="10">
    <location>
        <begin position="192"/>
        <end position="394"/>
    </location>
</feature>
<keyword evidence="3" id="KW-0597">Phosphoprotein</keyword>
<keyword evidence="9" id="KW-0812">Transmembrane</keyword>
<dbReference type="SUPFAM" id="SSF55874">
    <property type="entry name" value="ATPase domain of HSP90 chaperone/DNA topoisomerase II/histidine kinase"/>
    <property type="match status" value="1"/>
</dbReference>
<keyword evidence="7" id="KW-0067">ATP-binding</keyword>
<dbReference type="InterPro" id="IPR003594">
    <property type="entry name" value="HATPase_dom"/>
</dbReference>
<evidence type="ECO:0000256" key="6">
    <source>
        <dbReference type="ARBA" id="ARBA00022777"/>
    </source>
</evidence>
<gene>
    <name evidence="11" type="primary">kinA</name>
    <name evidence="11" type="ORF">SAMEA104719789_00110</name>
</gene>
<dbReference type="InterPro" id="IPR004358">
    <property type="entry name" value="Sig_transdc_His_kin-like_C"/>
</dbReference>
<dbReference type="PRINTS" id="PR00344">
    <property type="entry name" value="BCTRLSENSOR"/>
</dbReference>
<protein>
    <recommendedName>
        <fullName evidence="2">histidine kinase</fullName>
        <ecNumber evidence="2">2.7.13.3</ecNumber>
    </recommendedName>
</protein>
<reference evidence="11 12" key="1">
    <citation type="submission" date="2018-09" db="EMBL/GenBank/DDBJ databases">
        <authorList>
            <consortium name="Pathogen Informatics"/>
        </authorList>
    </citation>
    <scope>NUCLEOTIDE SEQUENCE [LARGE SCALE GENOMIC DNA]</scope>
    <source>
        <strain evidence="11 12">OH-22767</strain>
    </source>
</reference>
<dbReference type="GO" id="GO:0000155">
    <property type="term" value="F:phosphorelay sensor kinase activity"/>
    <property type="evidence" value="ECO:0007669"/>
    <property type="project" value="InterPro"/>
</dbReference>
<keyword evidence="6 11" id="KW-0418">Kinase</keyword>
<dbReference type="SMART" id="SM00387">
    <property type="entry name" value="HATPase_c"/>
    <property type="match status" value="1"/>
</dbReference>
<evidence type="ECO:0000256" key="2">
    <source>
        <dbReference type="ARBA" id="ARBA00012438"/>
    </source>
</evidence>
<dbReference type="PROSITE" id="PS50109">
    <property type="entry name" value="HIS_KIN"/>
    <property type="match status" value="1"/>
</dbReference>
<keyword evidence="8" id="KW-0902">Two-component regulatory system</keyword>
<dbReference type="CDD" id="cd00075">
    <property type="entry name" value="HATPase"/>
    <property type="match status" value="1"/>
</dbReference>
<keyword evidence="12" id="KW-1185">Reference proteome</keyword>
<evidence type="ECO:0000313" key="12">
    <source>
        <dbReference type="Proteomes" id="UP000262142"/>
    </source>
</evidence>
<keyword evidence="5" id="KW-0547">Nucleotide-binding</keyword>
<dbReference type="Proteomes" id="UP000262142">
    <property type="component" value="Unassembled WGS sequence"/>
</dbReference>
<feature type="transmembrane region" description="Helical" evidence="9">
    <location>
        <begin position="155"/>
        <end position="174"/>
    </location>
</feature>
<evidence type="ECO:0000256" key="5">
    <source>
        <dbReference type="ARBA" id="ARBA00022741"/>
    </source>
</evidence>
<name>A0A383TV29_9FLAO</name>
<evidence type="ECO:0000259" key="10">
    <source>
        <dbReference type="PROSITE" id="PS50109"/>
    </source>
</evidence>
<dbReference type="Gene3D" id="3.30.565.10">
    <property type="entry name" value="Histidine kinase-like ATPase, C-terminal domain"/>
    <property type="match status" value="1"/>
</dbReference>
<feature type="transmembrane region" description="Helical" evidence="9">
    <location>
        <begin position="20"/>
        <end position="40"/>
    </location>
</feature>
<dbReference type="CDD" id="cd00082">
    <property type="entry name" value="HisKA"/>
    <property type="match status" value="1"/>
</dbReference>
<dbReference type="AlphaFoldDB" id="A0A383TV29"/>
<evidence type="ECO:0000256" key="4">
    <source>
        <dbReference type="ARBA" id="ARBA00022679"/>
    </source>
</evidence>
<evidence type="ECO:0000256" key="7">
    <source>
        <dbReference type="ARBA" id="ARBA00022840"/>
    </source>
</evidence>
<dbReference type="PANTHER" id="PTHR43065">
    <property type="entry name" value="SENSOR HISTIDINE KINASE"/>
    <property type="match status" value="1"/>
</dbReference>
<dbReference type="PANTHER" id="PTHR43065:SF10">
    <property type="entry name" value="PEROXIDE STRESS-ACTIVATED HISTIDINE KINASE MAK3"/>
    <property type="match status" value="1"/>
</dbReference>
<evidence type="ECO:0000313" key="11">
    <source>
        <dbReference type="EMBL" id="SZD71019.1"/>
    </source>
</evidence>
<evidence type="ECO:0000256" key="3">
    <source>
        <dbReference type="ARBA" id="ARBA00022553"/>
    </source>
</evidence>
<evidence type="ECO:0000256" key="1">
    <source>
        <dbReference type="ARBA" id="ARBA00000085"/>
    </source>
</evidence>
<dbReference type="InterPro" id="IPR003661">
    <property type="entry name" value="HisK_dim/P_dom"/>
</dbReference>
<comment type="catalytic activity">
    <reaction evidence="1">
        <text>ATP + protein L-histidine = ADP + protein N-phospho-L-histidine.</text>
        <dbReference type="EC" id="2.7.13.3"/>
    </reaction>
</comment>